<evidence type="ECO:0000256" key="1">
    <source>
        <dbReference type="SAM" id="SignalP"/>
    </source>
</evidence>
<feature type="signal peptide" evidence="1">
    <location>
        <begin position="1"/>
        <end position="22"/>
    </location>
</feature>
<reference evidence="4" key="1">
    <citation type="submission" date="2016-11" db="EMBL/GenBank/DDBJ databases">
        <authorList>
            <person name="Varghese N."/>
            <person name="Submissions S."/>
        </authorList>
    </citation>
    <scope>NUCLEOTIDE SEQUENCE [LARGE SCALE GENOMIC DNA]</scope>
    <source>
        <strain evidence="4">YL228</strain>
    </source>
</reference>
<dbReference type="InterPro" id="IPR002509">
    <property type="entry name" value="NODB_dom"/>
</dbReference>
<dbReference type="RefSeq" id="WP_072301077.1">
    <property type="nucleotide sequence ID" value="NZ_FPIP01000009.1"/>
</dbReference>
<dbReference type="Proteomes" id="UP000183461">
    <property type="component" value="Unassembled WGS sequence"/>
</dbReference>
<protein>
    <submittedName>
        <fullName evidence="3">Peptidoglycan-N-acetylmuramic acid deacetylase</fullName>
    </submittedName>
</protein>
<evidence type="ECO:0000313" key="3">
    <source>
        <dbReference type="EMBL" id="SFW48538.1"/>
    </source>
</evidence>
<evidence type="ECO:0000259" key="2">
    <source>
        <dbReference type="PROSITE" id="PS51677"/>
    </source>
</evidence>
<dbReference type="EMBL" id="FPIP01000009">
    <property type="protein sequence ID" value="SFW48538.1"/>
    <property type="molecule type" value="Genomic_DNA"/>
</dbReference>
<name>A0A1K1PLC4_RUMFL</name>
<feature type="chain" id="PRO_5012205066" evidence="1">
    <location>
        <begin position="23"/>
        <end position="244"/>
    </location>
</feature>
<dbReference type="AlphaFoldDB" id="A0A1K1PLC4"/>
<dbReference type="GO" id="GO:0016810">
    <property type="term" value="F:hydrolase activity, acting on carbon-nitrogen (but not peptide) bonds"/>
    <property type="evidence" value="ECO:0007669"/>
    <property type="project" value="InterPro"/>
</dbReference>
<dbReference type="PROSITE" id="PS51677">
    <property type="entry name" value="NODB"/>
    <property type="match status" value="1"/>
</dbReference>
<dbReference type="PANTHER" id="PTHR10587:SF78">
    <property type="entry name" value="PEPTIDOGLYCAN-N-ACETYLMURAMIC ACID DEACETYLASE PDAA"/>
    <property type="match status" value="1"/>
</dbReference>
<dbReference type="Pfam" id="PF01522">
    <property type="entry name" value="Polysacc_deac_1"/>
    <property type="match status" value="1"/>
</dbReference>
<evidence type="ECO:0000313" key="4">
    <source>
        <dbReference type="Proteomes" id="UP000183461"/>
    </source>
</evidence>
<dbReference type="InterPro" id="IPR011330">
    <property type="entry name" value="Glyco_hydro/deAcase_b/a-brl"/>
</dbReference>
<dbReference type="PANTHER" id="PTHR10587">
    <property type="entry name" value="GLYCOSYL TRANSFERASE-RELATED"/>
    <property type="match status" value="1"/>
</dbReference>
<dbReference type="SUPFAM" id="SSF88713">
    <property type="entry name" value="Glycoside hydrolase/deacetylase"/>
    <property type="match status" value="1"/>
</dbReference>
<proteinExistence type="predicted"/>
<gene>
    <name evidence="3" type="ORF">SAMN02910280_2861</name>
</gene>
<dbReference type="GO" id="GO:0005975">
    <property type="term" value="P:carbohydrate metabolic process"/>
    <property type="evidence" value="ECO:0007669"/>
    <property type="project" value="InterPro"/>
</dbReference>
<sequence length="244" mass="27032">MKINTSAALLTAAVMPCTAVYAADNTKVGYGQGTNVDENNRPVDAVQFNSRFGDLDAFALSEDDKRIIITFDQGYENGYTAKILDTLKEKDVQAIFFLTGPYAQTEHDLVQRMIDEGHILGNHGMTHASLPTLSDEDAKKEIMSLHDYVMENYGYEMQYFRCPCGEYSERALETAKNCGYKTLFWSSAYVDWNTNSQPSPAEGLKKLGDAAHGGEILLLHSVSATNAEILGQLIDDFRAKGFEV</sequence>
<organism evidence="3 4">
    <name type="scientific">Ruminococcus flavefaciens</name>
    <dbReference type="NCBI Taxonomy" id="1265"/>
    <lineage>
        <taxon>Bacteria</taxon>
        <taxon>Bacillati</taxon>
        <taxon>Bacillota</taxon>
        <taxon>Clostridia</taxon>
        <taxon>Eubacteriales</taxon>
        <taxon>Oscillospiraceae</taxon>
        <taxon>Ruminococcus</taxon>
    </lineage>
</organism>
<feature type="domain" description="NodB homology" evidence="2">
    <location>
        <begin position="65"/>
        <end position="244"/>
    </location>
</feature>
<keyword evidence="1" id="KW-0732">Signal</keyword>
<dbReference type="InterPro" id="IPR050248">
    <property type="entry name" value="Polysacc_deacetylase_ArnD"/>
</dbReference>
<dbReference type="Gene3D" id="3.20.20.370">
    <property type="entry name" value="Glycoside hydrolase/deacetylase"/>
    <property type="match status" value="1"/>
</dbReference>
<dbReference type="GO" id="GO:0016020">
    <property type="term" value="C:membrane"/>
    <property type="evidence" value="ECO:0007669"/>
    <property type="project" value="TreeGrafter"/>
</dbReference>
<accession>A0A1K1PLC4</accession>